<evidence type="ECO:0000256" key="6">
    <source>
        <dbReference type="ARBA" id="ARBA00023125"/>
    </source>
</evidence>
<gene>
    <name evidence="12" type="ORF">EAE97_007372</name>
</gene>
<keyword evidence="5" id="KW-0805">Transcription regulation</keyword>
<dbReference type="Pfam" id="PF00172">
    <property type="entry name" value="Zn_clus"/>
    <property type="match status" value="1"/>
</dbReference>
<evidence type="ECO:0000256" key="1">
    <source>
        <dbReference type="ARBA" id="ARBA00004123"/>
    </source>
</evidence>
<evidence type="ECO:0000256" key="9">
    <source>
        <dbReference type="ARBA" id="ARBA00023242"/>
    </source>
</evidence>
<dbReference type="GO" id="GO:0008270">
    <property type="term" value="F:zinc ion binding"/>
    <property type="evidence" value="ECO:0007669"/>
    <property type="project" value="InterPro"/>
</dbReference>
<dbReference type="GO" id="GO:0006351">
    <property type="term" value="P:DNA-templated transcription"/>
    <property type="evidence" value="ECO:0007669"/>
    <property type="project" value="InterPro"/>
</dbReference>
<feature type="compositionally biased region" description="Polar residues" evidence="10">
    <location>
        <begin position="191"/>
        <end position="200"/>
    </location>
</feature>
<dbReference type="GO" id="GO:0000981">
    <property type="term" value="F:DNA-binding transcription factor activity, RNA polymerase II-specific"/>
    <property type="evidence" value="ECO:0007669"/>
    <property type="project" value="InterPro"/>
</dbReference>
<accession>A0A9P5IHE1</accession>
<dbReference type="SMART" id="SM00906">
    <property type="entry name" value="Fungal_trans"/>
    <property type="match status" value="1"/>
</dbReference>
<proteinExistence type="predicted"/>
<keyword evidence="13" id="KW-1185">Reference proteome</keyword>
<evidence type="ECO:0000256" key="3">
    <source>
        <dbReference type="ARBA" id="ARBA00022833"/>
    </source>
</evidence>
<dbReference type="Pfam" id="PF04082">
    <property type="entry name" value="Fungal_trans"/>
    <property type="match status" value="1"/>
</dbReference>
<comment type="subcellular location">
    <subcellularLocation>
        <location evidence="1">Nucleus</location>
    </subcellularLocation>
</comment>
<keyword evidence="2" id="KW-0479">Metal-binding</keyword>
<keyword evidence="7" id="KW-0010">Activator</keyword>
<evidence type="ECO:0000256" key="4">
    <source>
        <dbReference type="ARBA" id="ARBA00022911"/>
    </source>
</evidence>
<evidence type="ECO:0000256" key="2">
    <source>
        <dbReference type="ARBA" id="ARBA00022723"/>
    </source>
</evidence>
<dbReference type="Gene3D" id="4.10.240.10">
    <property type="entry name" value="Zn(2)-C6 fungal-type DNA-binding domain"/>
    <property type="match status" value="1"/>
</dbReference>
<dbReference type="SMART" id="SM00066">
    <property type="entry name" value="GAL4"/>
    <property type="match status" value="1"/>
</dbReference>
<evidence type="ECO:0000259" key="11">
    <source>
        <dbReference type="PROSITE" id="PS50048"/>
    </source>
</evidence>
<keyword evidence="6" id="KW-0238">DNA-binding</keyword>
<dbReference type="PANTHER" id="PTHR47655:SF2">
    <property type="entry name" value="QUINIC ACID UTILIZATION ACTIVATOR"/>
    <property type="match status" value="1"/>
</dbReference>
<keyword evidence="3" id="KW-0862">Zinc</keyword>
<dbReference type="PROSITE" id="PS50048">
    <property type="entry name" value="ZN2_CY6_FUNGAL_2"/>
    <property type="match status" value="1"/>
</dbReference>
<dbReference type="InterPro" id="IPR052783">
    <property type="entry name" value="Metabolic/Drug-Res_Regulator"/>
</dbReference>
<keyword evidence="4" id="KW-0672">Quinate metabolism</keyword>
<dbReference type="GO" id="GO:0003677">
    <property type="term" value="F:DNA binding"/>
    <property type="evidence" value="ECO:0007669"/>
    <property type="project" value="UniProtKB-KW"/>
</dbReference>
<feature type="region of interest" description="Disordered" evidence="10">
    <location>
        <begin position="1"/>
        <end position="44"/>
    </location>
</feature>
<organism evidence="12 13">
    <name type="scientific">Botrytis byssoidea</name>
    <dbReference type="NCBI Taxonomy" id="139641"/>
    <lineage>
        <taxon>Eukaryota</taxon>
        <taxon>Fungi</taxon>
        <taxon>Dikarya</taxon>
        <taxon>Ascomycota</taxon>
        <taxon>Pezizomycotina</taxon>
        <taxon>Leotiomycetes</taxon>
        <taxon>Helotiales</taxon>
        <taxon>Sclerotiniaceae</taxon>
        <taxon>Botrytis</taxon>
    </lineage>
</organism>
<feature type="domain" description="Zn(2)-C6 fungal-type" evidence="11">
    <location>
        <begin position="44"/>
        <end position="74"/>
    </location>
</feature>
<dbReference type="AlphaFoldDB" id="A0A9P5IHE1"/>
<evidence type="ECO:0000256" key="10">
    <source>
        <dbReference type="SAM" id="MobiDB-lite"/>
    </source>
</evidence>
<dbReference type="InterPro" id="IPR036864">
    <property type="entry name" value="Zn2-C6_fun-type_DNA-bd_sf"/>
</dbReference>
<dbReference type="GeneID" id="62150961"/>
<evidence type="ECO:0000256" key="8">
    <source>
        <dbReference type="ARBA" id="ARBA00023163"/>
    </source>
</evidence>
<dbReference type="FunFam" id="4.10.240.10:FF:000005">
    <property type="entry name" value="Quinic acid utilization activator"/>
    <property type="match status" value="1"/>
</dbReference>
<dbReference type="EMBL" id="RCSW01000014">
    <property type="protein sequence ID" value="KAF7939292.1"/>
    <property type="molecule type" value="Genomic_DNA"/>
</dbReference>
<dbReference type="GO" id="GO:0045944">
    <property type="term" value="P:positive regulation of transcription by RNA polymerase II"/>
    <property type="evidence" value="ECO:0007669"/>
    <property type="project" value="TreeGrafter"/>
</dbReference>
<dbReference type="SUPFAM" id="SSF57701">
    <property type="entry name" value="Zn2/Cys6 DNA-binding domain"/>
    <property type="match status" value="1"/>
</dbReference>
<dbReference type="Proteomes" id="UP000710849">
    <property type="component" value="Unassembled WGS sequence"/>
</dbReference>
<dbReference type="CDD" id="cd00067">
    <property type="entry name" value="GAL4"/>
    <property type="match status" value="1"/>
</dbReference>
<dbReference type="InterPro" id="IPR001138">
    <property type="entry name" value="Zn2Cys6_DnaBD"/>
</dbReference>
<protein>
    <recommendedName>
        <fullName evidence="11">Zn(2)-C6 fungal-type domain-containing protein</fullName>
    </recommendedName>
</protein>
<evidence type="ECO:0000313" key="12">
    <source>
        <dbReference type="EMBL" id="KAF7939292.1"/>
    </source>
</evidence>
<dbReference type="PANTHER" id="PTHR47655">
    <property type="entry name" value="QUINIC ACID UTILIZATION ACTIVATOR"/>
    <property type="match status" value="1"/>
</dbReference>
<dbReference type="InterPro" id="IPR007219">
    <property type="entry name" value="XnlR_reg_dom"/>
</dbReference>
<comment type="caution">
    <text evidence="12">The sequence shown here is derived from an EMBL/GenBank/DDBJ whole genome shotgun (WGS) entry which is preliminary data.</text>
</comment>
<sequence>MEHGNSTRSSKPEWAPSNNKKEAKALQGGSKKQLQGTRKRVSQACDKCRSRKDKCDGNRPSCSTCLTHGRTCSYDANVKKRGLPEGYVRGIEKLWGLTIREVEGVEDEILAVFNGDETNEALISIWRNEDGQQSDSLAEVWRKSQLSRELERLLPILEPGPGSSTGDIIKRKRLDSDVQTGKRPVLGLGAQSDSPISVQDNEPPPRTSISGWSDQKVDFRIQEEPPTSPIAGGSVGKFSNSLPEPITHRGSILSPAHPATAVGRSNLPELPSETWHLLDVYFSYTHCWLPVIEKHDLFRISYQYSQTRTSGAEVVSGDHALLWAAIAYAKFQHRAINNIPHAQGLVSQDVWTAERMYTHARALIPNEEGNLDLGHVQALLILTLTNFGLGHLNRAWILIGQAVRIAIELGLEKPLVEEPKSSRHNSRSKHVFLGCFALDTLVAARLRRRPHLRSDDLDCIGMLVEDGLEEWDPWTDCLTVRRSAVGNSRVPASILSTFNRLVQVLQILNDASCASDSAKTVQFSTGLLERLHTWSRSQSQPLYFDSTAMNSEQASLLLPHHYHLHIAYFTTLAECQLLSHGQRKGSPDLEPCTRSARQIVHLLKRHSYTFGLLIVPPTFEYYTKKAYDVVHAVLRSIDNTHIVLDDWKYKLDMCVSTMEPAWPVFESFKDAAEIALLKNRRESQAAFDIMVPVAAETPQSAKTPNSTASYEISQPYSPQVFRSQSMNSMDKSRPTRSNLQYAKNLVPPTSHSNHSFNGSLTKNFPTRISESPQSVYNNGNTTALNLWGVPQQNQNQSRAGNQMPFGLLQQSPNLQQTVLPNSLETDGDSIFNDFAVMDAMEWTNSMDQSLVNLGFEDPDNRNKDFYTFCREPDPLYSNNSIFQQLLASSAADSSGMDNHGFGNIGMGMPGDAVFGGGIDFGHGDEGIEAGQILQALSAAEEQRTNPGGMVDVPLLKNKKKL</sequence>
<evidence type="ECO:0000256" key="5">
    <source>
        <dbReference type="ARBA" id="ARBA00023015"/>
    </source>
</evidence>
<feature type="region of interest" description="Disordered" evidence="10">
    <location>
        <begin position="940"/>
        <end position="961"/>
    </location>
</feature>
<reference evidence="12 13" key="1">
    <citation type="journal article" date="2020" name="Genome Biol. Evol.">
        <title>Comparative genomics of Sclerotiniaceae.</title>
        <authorList>
            <person name="Valero Jimenez C.A."/>
            <person name="Steentjes M."/>
            <person name="Scholten O.E."/>
            <person name="Van Kan J.A.L."/>
        </authorList>
    </citation>
    <scope>NUCLEOTIDE SEQUENCE [LARGE SCALE GENOMIC DNA]</scope>
    <source>
        <strain evidence="12 13">MUCL 94</strain>
    </source>
</reference>
<dbReference type="PROSITE" id="PS00463">
    <property type="entry name" value="ZN2_CY6_FUNGAL_1"/>
    <property type="match status" value="1"/>
</dbReference>
<dbReference type="RefSeq" id="XP_038731372.1">
    <property type="nucleotide sequence ID" value="XM_038877887.1"/>
</dbReference>
<dbReference type="GO" id="GO:0005634">
    <property type="term" value="C:nucleus"/>
    <property type="evidence" value="ECO:0007669"/>
    <property type="project" value="UniProtKB-SubCell"/>
</dbReference>
<keyword evidence="8" id="KW-0804">Transcription</keyword>
<evidence type="ECO:0000256" key="7">
    <source>
        <dbReference type="ARBA" id="ARBA00023159"/>
    </source>
</evidence>
<evidence type="ECO:0000313" key="13">
    <source>
        <dbReference type="Proteomes" id="UP000710849"/>
    </source>
</evidence>
<feature type="region of interest" description="Disordered" evidence="10">
    <location>
        <begin position="180"/>
        <end position="213"/>
    </location>
</feature>
<dbReference type="CDD" id="cd12148">
    <property type="entry name" value="fungal_TF_MHR"/>
    <property type="match status" value="1"/>
</dbReference>
<name>A0A9P5IHE1_9HELO</name>
<keyword evidence="9" id="KW-0539">Nucleus</keyword>